<sequence length="358" mass="40794">MPPRGARGSDWMVVRRCLALVARLQRGPASPQELVQAVCDALGPDAYPPDPSARAAAFKHDRDHLRQHLDADFVYDPAARQYALTQAGPFGRLHLSDSALRAVRLLSEAFTGQMGARQEVQALLQELTTRLSPADQRRLETLNSAVDLDLQQDVDRGSIPEVVWQTVERAVRVQRKLCFNYISPRHEDRLPRYHEAAPAQMRFQRGHWYLYAFDLYSRDPYGEERFDSGYKNFRVQYICADEKLIISPTRLPGVARTPPRYEVHYRLEPRLARGQISHHFENTHITRLPDGRAEITATTDNLWEAAQVLLSYSDGCEVLGCPELRQMMVDRTRGMAAIYGLDVENRSKLADLPTNTDE</sequence>
<evidence type="ECO:0000313" key="3">
    <source>
        <dbReference type="EMBL" id="KPL77061.1"/>
    </source>
</evidence>
<feature type="domain" description="WYL" evidence="1">
    <location>
        <begin position="164"/>
        <end position="219"/>
    </location>
</feature>
<protein>
    <submittedName>
        <fullName evidence="3">Uncharacterized protein</fullName>
    </submittedName>
</protein>
<dbReference type="PANTHER" id="PTHR34580:SF1">
    <property type="entry name" value="PROTEIN PAFC"/>
    <property type="match status" value="1"/>
</dbReference>
<evidence type="ECO:0000259" key="1">
    <source>
        <dbReference type="Pfam" id="PF13280"/>
    </source>
</evidence>
<dbReference type="Proteomes" id="UP000050417">
    <property type="component" value="Unassembled WGS sequence"/>
</dbReference>
<dbReference type="InterPro" id="IPR057727">
    <property type="entry name" value="WCX_dom"/>
</dbReference>
<dbReference type="OrthoDB" id="142749at2"/>
<proteinExistence type="predicted"/>
<accession>A0A0P6X5C7</accession>
<dbReference type="Pfam" id="PF13280">
    <property type="entry name" value="WYL"/>
    <property type="match status" value="1"/>
</dbReference>
<gene>
    <name evidence="3" type="ORF">ADN00_10930</name>
</gene>
<keyword evidence="4" id="KW-1185">Reference proteome</keyword>
<name>A0A0P6X5C7_9CHLR</name>
<organism evidence="3 4">
    <name type="scientific">Ornatilinea apprima</name>
    <dbReference type="NCBI Taxonomy" id="1134406"/>
    <lineage>
        <taxon>Bacteria</taxon>
        <taxon>Bacillati</taxon>
        <taxon>Chloroflexota</taxon>
        <taxon>Anaerolineae</taxon>
        <taxon>Anaerolineales</taxon>
        <taxon>Anaerolineaceae</taxon>
        <taxon>Ornatilinea</taxon>
    </lineage>
</organism>
<feature type="domain" description="WCX" evidence="2">
    <location>
        <begin position="259"/>
        <end position="336"/>
    </location>
</feature>
<dbReference type="PROSITE" id="PS52050">
    <property type="entry name" value="WYL"/>
    <property type="match status" value="1"/>
</dbReference>
<dbReference type="InterPro" id="IPR026881">
    <property type="entry name" value="WYL_dom"/>
</dbReference>
<dbReference type="AlphaFoldDB" id="A0A0P6X5C7"/>
<comment type="caution">
    <text evidence="3">The sequence shown here is derived from an EMBL/GenBank/DDBJ whole genome shotgun (WGS) entry which is preliminary data.</text>
</comment>
<dbReference type="EMBL" id="LGCL01000024">
    <property type="protein sequence ID" value="KPL77061.1"/>
    <property type="molecule type" value="Genomic_DNA"/>
</dbReference>
<dbReference type="Pfam" id="PF25583">
    <property type="entry name" value="WCX"/>
    <property type="match status" value="1"/>
</dbReference>
<dbReference type="PANTHER" id="PTHR34580">
    <property type="match status" value="1"/>
</dbReference>
<reference evidence="3 4" key="1">
    <citation type="submission" date="2015-07" db="EMBL/GenBank/DDBJ databases">
        <title>Genome sequence of Ornatilinea apprima DSM 23815.</title>
        <authorList>
            <person name="Hemp J."/>
            <person name="Ward L.M."/>
            <person name="Pace L.A."/>
            <person name="Fischer W.W."/>
        </authorList>
    </citation>
    <scope>NUCLEOTIDE SEQUENCE [LARGE SCALE GENOMIC DNA]</scope>
    <source>
        <strain evidence="3 4">P3M-1</strain>
    </source>
</reference>
<evidence type="ECO:0000259" key="2">
    <source>
        <dbReference type="Pfam" id="PF25583"/>
    </source>
</evidence>
<dbReference type="RefSeq" id="WP_075063032.1">
    <property type="nucleotide sequence ID" value="NZ_LGCL01000024.1"/>
</dbReference>
<dbReference type="InterPro" id="IPR051534">
    <property type="entry name" value="CBASS_pafABC_assoc_protein"/>
</dbReference>
<dbReference type="STRING" id="1134406.ADN00_10930"/>
<evidence type="ECO:0000313" key="4">
    <source>
        <dbReference type="Proteomes" id="UP000050417"/>
    </source>
</evidence>